<accession>F4L6I5</accession>
<reference evidence="1 2" key="1">
    <citation type="journal article" date="2011" name="Stand. Genomic Sci.">
        <title>Complete genome sequence of Haliscomenobacter hydrossis type strain (O).</title>
        <authorList>
            <consortium name="US DOE Joint Genome Institute (JGI-PGF)"/>
            <person name="Daligault H."/>
            <person name="Lapidus A."/>
            <person name="Zeytun A."/>
            <person name="Nolan M."/>
            <person name="Lucas S."/>
            <person name="Del Rio T.G."/>
            <person name="Tice H."/>
            <person name="Cheng J.F."/>
            <person name="Tapia R."/>
            <person name="Han C."/>
            <person name="Goodwin L."/>
            <person name="Pitluck S."/>
            <person name="Liolios K."/>
            <person name="Pagani I."/>
            <person name="Ivanova N."/>
            <person name="Huntemann M."/>
            <person name="Mavromatis K."/>
            <person name="Mikhailova N."/>
            <person name="Pati A."/>
            <person name="Chen A."/>
            <person name="Palaniappan K."/>
            <person name="Land M."/>
            <person name="Hauser L."/>
            <person name="Brambilla E.M."/>
            <person name="Rohde M."/>
            <person name="Verbarg S."/>
            <person name="Goker M."/>
            <person name="Bristow J."/>
            <person name="Eisen J.A."/>
            <person name="Markowitz V."/>
            <person name="Hugenholtz P."/>
            <person name="Kyrpides N.C."/>
            <person name="Klenk H.P."/>
            <person name="Woyke T."/>
        </authorList>
    </citation>
    <scope>NUCLEOTIDE SEQUENCE [LARGE SCALE GENOMIC DNA]</scope>
    <source>
        <strain evidence="2">ATCC 27775 / DSM 1100 / LMG 10767 / O</strain>
    </source>
</reference>
<dbReference type="OrthoDB" id="1400529at2"/>
<proteinExistence type="predicted"/>
<keyword evidence="2" id="KW-1185">Reference proteome</keyword>
<evidence type="ECO:0000313" key="1">
    <source>
        <dbReference type="EMBL" id="AEE49828.1"/>
    </source>
</evidence>
<dbReference type="KEGG" id="hhy:Halhy_1943"/>
<dbReference type="EMBL" id="CP002691">
    <property type="protein sequence ID" value="AEE49828.1"/>
    <property type="molecule type" value="Genomic_DNA"/>
</dbReference>
<dbReference type="AlphaFoldDB" id="F4L6I5"/>
<protein>
    <recommendedName>
        <fullName evidence="3">Tetratricopeptide repeat protein</fullName>
    </recommendedName>
</protein>
<dbReference type="Proteomes" id="UP000008461">
    <property type="component" value="Chromosome"/>
</dbReference>
<name>F4L6I5_HALH1</name>
<evidence type="ECO:0008006" key="3">
    <source>
        <dbReference type="Google" id="ProtNLM"/>
    </source>
</evidence>
<dbReference type="eggNOG" id="ENOG502Z8JU">
    <property type="taxonomic scope" value="Bacteria"/>
</dbReference>
<dbReference type="RefSeq" id="WP_013764381.1">
    <property type="nucleotide sequence ID" value="NC_015510.1"/>
</dbReference>
<organism evidence="1 2">
    <name type="scientific">Haliscomenobacter hydrossis (strain ATCC 27775 / DSM 1100 / LMG 10767 / O)</name>
    <dbReference type="NCBI Taxonomy" id="760192"/>
    <lineage>
        <taxon>Bacteria</taxon>
        <taxon>Pseudomonadati</taxon>
        <taxon>Bacteroidota</taxon>
        <taxon>Saprospiria</taxon>
        <taxon>Saprospirales</taxon>
        <taxon>Haliscomenobacteraceae</taxon>
        <taxon>Haliscomenobacter</taxon>
    </lineage>
</organism>
<sequence>MRNKLQIFTNFANTLLPHETRYLLAVQQLADQVKLGILERVDYNCQHINQFTPYDPAVDKRKYSHLKTWVQQRLTELDVDAHFEWMSTLERQITTDAIQAEEEKMLLREIRQYKHPGFFFTKFYELVQQYRHFLLIRMRYADHETVHKFLETWQEAFNNSKRISEQFHQATLDIVKQYSENSAESIQWEKWLIRIFYDETLEGYTRYMAFVRLTFISFNYRKLDLLGEKFAYLDRIFGEGKFYSKRILLNYYHLRMLLHARLREFDKAIHYGYLSIRGKTHDYLFYVNNLGAVLLRANKPQEALTMMRNAAPEMKSSQNFYNKVGFVSFYIKCLMQNQMLRNAESYAETFLSAYEKEVLQYRWHTFFTAYMGALLSQRKFQKMMRVANKYRLLDLEKGYETRPDYVPALLWYTSMAQYKEDIIDKNTLQRRLQDYFNAHRGEKDRSHQISELINELKPHAPEVVGYLQVYGLG</sequence>
<evidence type="ECO:0000313" key="2">
    <source>
        <dbReference type="Proteomes" id="UP000008461"/>
    </source>
</evidence>
<gene>
    <name evidence="1" type="ordered locus">Halhy_1943</name>
</gene>
<dbReference type="HOGENOM" id="CLU_587680_0_0_10"/>
<reference key="2">
    <citation type="submission" date="2011-04" db="EMBL/GenBank/DDBJ databases">
        <title>Complete sequence of chromosome of Haliscomenobacter hydrossis DSM 1100.</title>
        <authorList>
            <consortium name="US DOE Joint Genome Institute (JGI-PGF)"/>
            <person name="Lucas S."/>
            <person name="Han J."/>
            <person name="Lapidus A."/>
            <person name="Bruce D."/>
            <person name="Goodwin L."/>
            <person name="Pitluck S."/>
            <person name="Peters L."/>
            <person name="Kyrpides N."/>
            <person name="Mavromatis K."/>
            <person name="Ivanova N."/>
            <person name="Ovchinnikova G."/>
            <person name="Pagani I."/>
            <person name="Daligault H."/>
            <person name="Detter J.C."/>
            <person name="Han C."/>
            <person name="Land M."/>
            <person name="Hauser L."/>
            <person name="Markowitz V."/>
            <person name="Cheng J.-F."/>
            <person name="Hugenholtz P."/>
            <person name="Woyke T."/>
            <person name="Wu D."/>
            <person name="Verbarg S."/>
            <person name="Frueling A."/>
            <person name="Brambilla E."/>
            <person name="Klenk H.-P."/>
            <person name="Eisen J.A."/>
        </authorList>
    </citation>
    <scope>NUCLEOTIDE SEQUENCE</scope>
    <source>
        <strain>DSM 1100</strain>
    </source>
</reference>